<evidence type="ECO:0000256" key="2">
    <source>
        <dbReference type="ARBA" id="ARBA00022692"/>
    </source>
</evidence>
<keyword evidence="3 5" id="KW-1133">Transmembrane helix</keyword>
<keyword evidence="4 5" id="KW-0472">Membrane</keyword>
<proteinExistence type="predicted"/>
<evidence type="ECO:0000256" key="3">
    <source>
        <dbReference type="ARBA" id="ARBA00022989"/>
    </source>
</evidence>
<sequence>MKNRYIAAALAFFLGGLGAHKFYLGKWIGIIYLLFCWTYIPSIIALIEGIFYLVNGEEDFNRKYNCRIKTSRPDSYISFNPPINTSSTPRSSDTTDTDIVCPQCGHINEAGSNFCESCGQKL</sequence>
<feature type="domain" description="TM2" evidence="6">
    <location>
        <begin position="2"/>
        <end position="50"/>
    </location>
</feature>
<evidence type="ECO:0000313" key="9">
    <source>
        <dbReference type="Proteomes" id="UP000703295"/>
    </source>
</evidence>
<dbReference type="Pfam" id="PF13248">
    <property type="entry name" value="Zn_ribbon_3"/>
    <property type="match status" value="1"/>
</dbReference>
<dbReference type="RefSeq" id="WP_204476008.1">
    <property type="nucleotide sequence ID" value="NZ_JACJJW010000022.1"/>
</dbReference>
<evidence type="ECO:0000259" key="7">
    <source>
        <dbReference type="Pfam" id="PF13248"/>
    </source>
</evidence>
<evidence type="ECO:0000259" key="6">
    <source>
        <dbReference type="Pfam" id="PF05154"/>
    </source>
</evidence>
<keyword evidence="9" id="KW-1185">Reference proteome</keyword>
<dbReference type="EMBL" id="JACJJW010000022">
    <property type="protein sequence ID" value="MBM6758832.1"/>
    <property type="molecule type" value="Genomic_DNA"/>
</dbReference>
<evidence type="ECO:0000256" key="4">
    <source>
        <dbReference type="ARBA" id="ARBA00023136"/>
    </source>
</evidence>
<protein>
    <submittedName>
        <fullName evidence="8">NINE protein</fullName>
    </submittedName>
</protein>
<feature type="transmembrane region" description="Helical" evidence="5">
    <location>
        <begin position="29"/>
        <end position="54"/>
    </location>
</feature>
<gene>
    <name evidence="8" type="ORF">H6A31_09115</name>
</gene>
<dbReference type="Proteomes" id="UP000703295">
    <property type="component" value="Unassembled WGS sequence"/>
</dbReference>
<dbReference type="Pfam" id="PF05154">
    <property type="entry name" value="TM2"/>
    <property type="match status" value="1"/>
</dbReference>
<feature type="domain" description="Putative zinc-ribbon" evidence="7">
    <location>
        <begin position="100"/>
        <end position="122"/>
    </location>
</feature>
<evidence type="ECO:0000256" key="1">
    <source>
        <dbReference type="ARBA" id="ARBA00004141"/>
    </source>
</evidence>
<reference evidence="8 9" key="1">
    <citation type="journal article" date="2021" name="Sci. Rep.">
        <title>The distribution of antibiotic resistance genes in chicken gut microbiota commensals.</title>
        <authorList>
            <person name="Juricova H."/>
            <person name="Matiasovicova J."/>
            <person name="Kubasova T."/>
            <person name="Cejkova D."/>
            <person name="Rychlik I."/>
        </authorList>
    </citation>
    <scope>NUCLEOTIDE SEQUENCE [LARGE SCALE GENOMIC DNA]</scope>
    <source>
        <strain evidence="8 9">An801</strain>
    </source>
</reference>
<comment type="caution">
    <text evidence="8">The sequence shown here is derived from an EMBL/GenBank/DDBJ whole genome shotgun (WGS) entry which is preliminary data.</text>
</comment>
<dbReference type="InterPro" id="IPR059113">
    <property type="entry name" value="Znf_ribbon"/>
</dbReference>
<organism evidence="8 9">
    <name type="scientific">Bacteroides mediterraneensis</name>
    <dbReference type="NCBI Taxonomy" id="1841856"/>
    <lineage>
        <taxon>Bacteria</taxon>
        <taxon>Pseudomonadati</taxon>
        <taxon>Bacteroidota</taxon>
        <taxon>Bacteroidia</taxon>
        <taxon>Bacteroidales</taxon>
        <taxon>Bacteroidaceae</taxon>
        <taxon>Bacteroides</taxon>
    </lineage>
</organism>
<keyword evidence="2 5" id="KW-0812">Transmembrane</keyword>
<evidence type="ECO:0000256" key="5">
    <source>
        <dbReference type="SAM" id="Phobius"/>
    </source>
</evidence>
<name>A0ABS2EVU8_9BACE</name>
<evidence type="ECO:0000313" key="8">
    <source>
        <dbReference type="EMBL" id="MBM6758832.1"/>
    </source>
</evidence>
<accession>A0ABS2EVU8</accession>
<dbReference type="InterPro" id="IPR007829">
    <property type="entry name" value="TM2"/>
</dbReference>
<comment type="subcellular location">
    <subcellularLocation>
        <location evidence="1">Membrane</location>
        <topology evidence="1">Multi-pass membrane protein</topology>
    </subcellularLocation>
</comment>